<comment type="caution">
    <text evidence="2">The sequence shown here is derived from an EMBL/GenBank/DDBJ whole genome shotgun (WGS) entry which is preliminary data.</text>
</comment>
<evidence type="ECO:0000256" key="1">
    <source>
        <dbReference type="SAM" id="MobiDB-lite"/>
    </source>
</evidence>
<organism evidence="2 3">
    <name type="scientific">Psilocybe cf. subviscida</name>
    <dbReference type="NCBI Taxonomy" id="2480587"/>
    <lineage>
        <taxon>Eukaryota</taxon>
        <taxon>Fungi</taxon>
        <taxon>Dikarya</taxon>
        <taxon>Basidiomycota</taxon>
        <taxon>Agaricomycotina</taxon>
        <taxon>Agaricomycetes</taxon>
        <taxon>Agaricomycetidae</taxon>
        <taxon>Agaricales</taxon>
        <taxon>Agaricineae</taxon>
        <taxon>Strophariaceae</taxon>
        <taxon>Psilocybe</taxon>
    </lineage>
</organism>
<evidence type="ECO:0000313" key="3">
    <source>
        <dbReference type="Proteomes" id="UP000567179"/>
    </source>
</evidence>
<name>A0A8H5BI37_9AGAR</name>
<evidence type="ECO:0000313" key="2">
    <source>
        <dbReference type="EMBL" id="KAF5323296.1"/>
    </source>
</evidence>
<keyword evidence="3" id="KW-1185">Reference proteome</keyword>
<reference evidence="2 3" key="1">
    <citation type="journal article" date="2020" name="ISME J.">
        <title>Uncovering the hidden diversity of litter-decomposition mechanisms in mushroom-forming fungi.</title>
        <authorList>
            <person name="Floudas D."/>
            <person name="Bentzer J."/>
            <person name="Ahren D."/>
            <person name="Johansson T."/>
            <person name="Persson P."/>
            <person name="Tunlid A."/>
        </authorList>
    </citation>
    <scope>NUCLEOTIDE SEQUENCE [LARGE SCALE GENOMIC DNA]</scope>
    <source>
        <strain evidence="2 3">CBS 101986</strain>
    </source>
</reference>
<accession>A0A8H5BI37</accession>
<dbReference type="Proteomes" id="UP000567179">
    <property type="component" value="Unassembled WGS sequence"/>
</dbReference>
<gene>
    <name evidence="2" type="ORF">D9619_013533</name>
</gene>
<sequence length="173" mass="18655">MAPAGLDLASSRSNDAPPGLQEATQLATAKWEVDLELLFKNAKDRFPDVVWAPNAEDDDPEGLKEEVWGHKAIVYARAPPSFQNRYFKPLDPMLSGGAGCAKNRQAAQGSGLHPALSPVHRCTGGSSQQTPTRFEPALVGISTTNPLHSAASQFITVLLIILTRPFRDLLLCP</sequence>
<proteinExistence type="predicted"/>
<feature type="region of interest" description="Disordered" evidence="1">
    <location>
        <begin position="1"/>
        <end position="20"/>
    </location>
</feature>
<dbReference type="AlphaFoldDB" id="A0A8H5BI37"/>
<protein>
    <submittedName>
        <fullName evidence="2">Uncharacterized protein</fullName>
    </submittedName>
</protein>
<dbReference type="EMBL" id="JAACJJ010000019">
    <property type="protein sequence ID" value="KAF5323296.1"/>
    <property type="molecule type" value="Genomic_DNA"/>
</dbReference>
<dbReference type="OrthoDB" id="2130750at2759"/>